<dbReference type="GO" id="GO:0016020">
    <property type="term" value="C:membrane"/>
    <property type="evidence" value="ECO:0007669"/>
    <property type="project" value="TreeGrafter"/>
</dbReference>
<dbReference type="PANTHER" id="PTHR48085:SF5">
    <property type="entry name" value="CADMIUM_ZINC-TRANSPORTING ATPASE HMA4-RELATED"/>
    <property type="match status" value="1"/>
</dbReference>
<dbReference type="GO" id="GO:0016787">
    <property type="term" value="F:hydrolase activity"/>
    <property type="evidence" value="ECO:0007669"/>
    <property type="project" value="UniProtKB-KW"/>
</dbReference>
<dbReference type="Gene3D" id="1.20.1110.10">
    <property type="entry name" value="Calcium-transporting ATPase, transmembrane domain"/>
    <property type="match status" value="1"/>
</dbReference>
<dbReference type="EMBL" id="UGSB01000001">
    <property type="protein sequence ID" value="SUA55721.1"/>
    <property type="molecule type" value="Genomic_DNA"/>
</dbReference>
<name>A0A378XGC9_9BURK</name>
<dbReference type="RefSeq" id="WP_018575219.1">
    <property type="nucleotide sequence ID" value="NZ_CP065725.1"/>
</dbReference>
<keyword evidence="2" id="KW-1133">Transmembrane helix</keyword>
<evidence type="ECO:0000256" key="2">
    <source>
        <dbReference type="SAM" id="Phobius"/>
    </source>
</evidence>
<comment type="similarity">
    <text evidence="1">Belongs to the cation transport ATPase (P-type) (TC 3.A.3) family. Type IB subfamily.</text>
</comment>
<gene>
    <name evidence="3" type="primary">copA_1</name>
    <name evidence="3" type="ORF">NCTC11997_01904</name>
</gene>
<dbReference type="STRING" id="1122619.GCA_000373745_02038"/>
<dbReference type="AlphaFoldDB" id="A0A378XGC9"/>
<keyword evidence="3" id="KW-0378">Hydrolase</keyword>
<dbReference type="GO" id="GO:0022857">
    <property type="term" value="F:transmembrane transporter activity"/>
    <property type="evidence" value="ECO:0007669"/>
    <property type="project" value="TreeGrafter"/>
</dbReference>
<sequence length="62" mass="7085">MIDNGYIEVIADRVGDDTTFAKIIEMVEETQESKTTTQKFLDRFAQIYTPAIVILSILVYLI</sequence>
<dbReference type="Proteomes" id="UP000254603">
    <property type="component" value="Unassembled WGS sequence"/>
</dbReference>
<dbReference type="PANTHER" id="PTHR48085">
    <property type="entry name" value="CADMIUM/ZINC-TRANSPORTING ATPASE HMA2-RELATED"/>
    <property type="match status" value="1"/>
</dbReference>
<evidence type="ECO:0000313" key="3">
    <source>
        <dbReference type="EMBL" id="SUA55721.1"/>
    </source>
</evidence>
<accession>A0A378XGC9</accession>
<organism evidence="3 4">
    <name type="scientific">Oligella ureolytica</name>
    <dbReference type="NCBI Taxonomy" id="90244"/>
    <lineage>
        <taxon>Bacteria</taxon>
        <taxon>Pseudomonadati</taxon>
        <taxon>Pseudomonadota</taxon>
        <taxon>Betaproteobacteria</taxon>
        <taxon>Burkholderiales</taxon>
        <taxon>Alcaligenaceae</taxon>
        <taxon>Oligella</taxon>
    </lineage>
</organism>
<keyword evidence="2" id="KW-0472">Membrane</keyword>
<feature type="transmembrane region" description="Helical" evidence="2">
    <location>
        <begin position="44"/>
        <end position="61"/>
    </location>
</feature>
<protein>
    <submittedName>
        <fullName evidence="3">Copper-exporting P-type ATPase A</fullName>
        <ecNumber evidence="3">3.6.3.-</ecNumber>
    </submittedName>
</protein>
<dbReference type="EC" id="3.6.3.-" evidence="3"/>
<dbReference type="InterPro" id="IPR051014">
    <property type="entry name" value="Cation_Transport_ATPase_IB"/>
</dbReference>
<proteinExistence type="inferred from homology"/>
<evidence type="ECO:0000256" key="1">
    <source>
        <dbReference type="ARBA" id="ARBA00006024"/>
    </source>
</evidence>
<evidence type="ECO:0000313" key="4">
    <source>
        <dbReference type="Proteomes" id="UP000254603"/>
    </source>
</evidence>
<reference evidence="3 4" key="1">
    <citation type="submission" date="2018-06" db="EMBL/GenBank/DDBJ databases">
        <authorList>
            <consortium name="Pathogen Informatics"/>
            <person name="Doyle S."/>
        </authorList>
    </citation>
    <scope>NUCLEOTIDE SEQUENCE [LARGE SCALE GENOMIC DNA]</scope>
    <source>
        <strain evidence="3 4">NCTC11997</strain>
    </source>
</reference>
<keyword evidence="2" id="KW-0812">Transmembrane</keyword>